<feature type="region of interest" description="Disordered" evidence="10">
    <location>
        <begin position="828"/>
        <end position="860"/>
    </location>
</feature>
<reference evidence="13" key="1">
    <citation type="submission" date="2020-03" db="EMBL/GenBank/DDBJ databases">
        <title>A high-quality chromosome-level genome assembly of a woody plant with both climbing and erect habits, Rhamnella rubrinervis.</title>
        <authorList>
            <person name="Lu Z."/>
            <person name="Yang Y."/>
            <person name="Zhu X."/>
            <person name="Sun Y."/>
        </authorList>
    </citation>
    <scope>NUCLEOTIDE SEQUENCE</scope>
    <source>
        <strain evidence="13">BYM</strain>
        <tissue evidence="13">Leaf</tissue>
    </source>
</reference>
<feature type="region of interest" description="Disordered" evidence="10">
    <location>
        <begin position="531"/>
        <end position="570"/>
    </location>
</feature>
<dbReference type="CDD" id="cd10017">
    <property type="entry name" value="B3_DNA"/>
    <property type="match status" value="1"/>
</dbReference>
<dbReference type="SUPFAM" id="SSF101936">
    <property type="entry name" value="DNA-binding pseudobarrel domain"/>
    <property type="match status" value="1"/>
</dbReference>
<dbReference type="InterPro" id="IPR010525">
    <property type="entry name" value="ARF_dom"/>
</dbReference>
<evidence type="ECO:0000256" key="2">
    <source>
        <dbReference type="ARBA" id="ARBA00007853"/>
    </source>
</evidence>
<feature type="compositionally biased region" description="Polar residues" evidence="10">
    <location>
        <begin position="538"/>
        <end position="570"/>
    </location>
</feature>
<comment type="function">
    <text evidence="9">Auxin response factors (ARFs) are transcriptional factors that bind specifically to the DNA sequence 5'-TGTCTC-3' found in the auxin-responsive promoter elements (AuxREs).</text>
</comment>
<dbReference type="InterPro" id="IPR033389">
    <property type="entry name" value="AUX/IAA_dom"/>
</dbReference>
<name>A0A8K0H6Q6_9ROSA</name>
<dbReference type="PANTHER" id="PTHR31384">
    <property type="entry name" value="AUXIN RESPONSE FACTOR 4-RELATED"/>
    <property type="match status" value="1"/>
</dbReference>
<evidence type="ECO:0000256" key="1">
    <source>
        <dbReference type="ARBA" id="ARBA00004123"/>
    </source>
</evidence>
<feature type="compositionally biased region" description="Polar residues" evidence="10">
    <location>
        <begin position="851"/>
        <end position="860"/>
    </location>
</feature>
<dbReference type="GO" id="GO:0005634">
    <property type="term" value="C:nucleus"/>
    <property type="evidence" value="ECO:0007669"/>
    <property type="project" value="UniProtKB-SubCell"/>
</dbReference>
<accession>A0A8K0H6Q6</accession>
<evidence type="ECO:0000256" key="4">
    <source>
        <dbReference type="ARBA" id="ARBA00023015"/>
    </source>
</evidence>
<keyword evidence="5 9" id="KW-0238">DNA-binding</keyword>
<evidence type="ECO:0000256" key="6">
    <source>
        <dbReference type="ARBA" id="ARBA00023163"/>
    </source>
</evidence>
<dbReference type="OrthoDB" id="1368538at2759"/>
<dbReference type="FunFam" id="3.10.20.90:FF:000047">
    <property type="entry name" value="Auxin response factor"/>
    <property type="match status" value="1"/>
</dbReference>
<dbReference type="InterPro" id="IPR015300">
    <property type="entry name" value="DNA-bd_pseudobarrel_sf"/>
</dbReference>
<dbReference type="AlphaFoldDB" id="A0A8K0H6Q6"/>
<proteinExistence type="inferred from homology"/>
<dbReference type="PROSITE" id="PS50863">
    <property type="entry name" value="B3"/>
    <property type="match status" value="1"/>
</dbReference>
<evidence type="ECO:0000313" key="14">
    <source>
        <dbReference type="Proteomes" id="UP000796880"/>
    </source>
</evidence>
<evidence type="ECO:0000256" key="3">
    <source>
        <dbReference type="ARBA" id="ARBA00011726"/>
    </source>
</evidence>
<keyword evidence="6 9" id="KW-0804">Transcription</keyword>
<comment type="caution">
    <text evidence="13">The sequence shown here is derived from an EMBL/GenBank/DDBJ whole genome shotgun (WGS) entry which is preliminary data.</text>
</comment>
<keyword evidence="8 9" id="KW-0927">Auxin signaling pathway</keyword>
<dbReference type="GO" id="GO:0003677">
    <property type="term" value="F:DNA binding"/>
    <property type="evidence" value="ECO:0007669"/>
    <property type="project" value="UniProtKB-KW"/>
</dbReference>
<evidence type="ECO:0000256" key="5">
    <source>
        <dbReference type="ARBA" id="ARBA00023125"/>
    </source>
</evidence>
<comment type="subunit">
    <text evidence="3 9">Homodimers and heterodimers.</text>
</comment>
<dbReference type="Gene3D" id="3.10.20.90">
    <property type="entry name" value="Phosphatidylinositol 3-kinase Catalytic Subunit, Chain A, domain 1"/>
    <property type="match status" value="1"/>
</dbReference>
<dbReference type="InterPro" id="IPR003340">
    <property type="entry name" value="B3_DNA-bd"/>
</dbReference>
<evidence type="ECO:0000259" key="12">
    <source>
        <dbReference type="PROSITE" id="PS51745"/>
    </source>
</evidence>
<dbReference type="PROSITE" id="PS51745">
    <property type="entry name" value="PB1"/>
    <property type="match status" value="1"/>
</dbReference>
<evidence type="ECO:0000256" key="7">
    <source>
        <dbReference type="ARBA" id="ARBA00023242"/>
    </source>
</evidence>
<dbReference type="FunFam" id="2.30.30.1040:FF:000001">
    <property type="entry name" value="Auxin response factor"/>
    <property type="match status" value="1"/>
</dbReference>
<dbReference type="GO" id="GO:0009734">
    <property type="term" value="P:auxin-activated signaling pathway"/>
    <property type="evidence" value="ECO:0007669"/>
    <property type="project" value="UniProtKB-KW"/>
</dbReference>
<evidence type="ECO:0000313" key="13">
    <source>
        <dbReference type="EMBL" id="KAF3446756.1"/>
    </source>
</evidence>
<evidence type="ECO:0000256" key="9">
    <source>
        <dbReference type="RuleBase" id="RU004561"/>
    </source>
</evidence>
<dbReference type="SUPFAM" id="SSF54277">
    <property type="entry name" value="CAD &amp; PB1 domains"/>
    <property type="match status" value="1"/>
</dbReference>
<feature type="domain" description="TF-B3" evidence="11">
    <location>
        <begin position="202"/>
        <end position="304"/>
    </location>
</feature>
<dbReference type="GO" id="GO:0006355">
    <property type="term" value="P:regulation of DNA-templated transcription"/>
    <property type="evidence" value="ECO:0007669"/>
    <property type="project" value="InterPro"/>
</dbReference>
<dbReference type="PANTHER" id="PTHR31384:SF10">
    <property type="entry name" value="AUXIN RESPONSE FACTOR 5"/>
    <property type="match status" value="1"/>
</dbReference>
<dbReference type="Proteomes" id="UP000796880">
    <property type="component" value="Unassembled WGS sequence"/>
</dbReference>
<dbReference type="Gene3D" id="2.30.30.1040">
    <property type="match status" value="1"/>
</dbReference>
<dbReference type="InterPro" id="IPR044835">
    <property type="entry name" value="ARF_plant"/>
</dbReference>
<evidence type="ECO:0000256" key="8">
    <source>
        <dbReference type="ARBA" id="ARBA00023294"/>
    </source>
</evidence>
<dbReference type="Pfam" id="PF06507">
    <property type="entry name" value="ARF_AD"/>
    <property type="match status" value="1"/>
</dbReference>
<sequence length="997" mass="109594">MSGFIERFCSLGLVAFWSVGVGLCFCAPIGLLVSFGEYGILKHGIEDVKYGSFWLKCMMGSVEKTGGLVTGAPTNLLEEMKLLKEMQDQSGSRKAINSELWHACAGPLVCLPQVGSLVYYFPQGHSEQVAVSTKRTATSQIPNYPNLSSQLMCQVQNITLHADKETDEIYAQMSLQPVNSEKDVFPVPDFGLRPSKHPSEFFCKTLTASDTSTHGGFSVPRRAAEKLFPQLDYTMQPPTQELVVRDLHDNTWTFRHIYRGQPKRHLLTTGWSLFVGAKRLRAGDSVLFIRDEKSQLLVGVRRANRQQTTLPSSVLSADSMHIGVLAAAAHAAANRSPYTIFYNPRASPSEFVIPLAKYRKAVYGTQLSVGMRFGMMFETEESGKRRYMGTIVGISDLDPLRWPSSKWRNLQVEWDEPGCCDKQNRVSSWEIETPESLFIFPSITSSLKRPLHPGYLETEWGNLIKRPFIRVPENGNGDLPYSISNLCSEQLMKTLLKPQLVNYPGTLSSLQQESAAKGDLLQDVKNMQTANQKHHGNLSESTALQNQSSVDQSGATTLNSSSNATIPGNLSSIPKFETQTIVGNNNAKTKLEAEVSTDQLSQLTSTGQGSMEKLASGLVNPQNLVNQLTFLNQNQGPVPLQTNSWSMHPESLLYHSQQAEINQSDFPSTNVSLPSLEADECMFYSSCQPFVGTIRSPGPLSVFGMLDPSFAFPESNNYPLPSMGQDLWDNNLRFLPQVEQLTSFPQQDPCNLNCVSYSTSLKDLSDESNNQSGTYSCHNVDVGNGGSSVIDPSVSSTILDEFSTLKNADFQNPSDCLVGNFSSSQDVQSQITSTSRGDSQAFSRQDIPDNSGGTSSSNVDVDESSLLQNSSWQQVVPPVRTYTKVQKAGSVGRSIDVTSFKNYEELCSAIECMFGLEGLLNDPRGSGWKLVYVDYENDVLLVGDDPWEEFVGCVRCIRILSPSEVQQMSEEGMKLLNSAAALQGINNASMSEGGGRA</sequence>
<comment type="subcellular location">
    <subcellularLocation>
        <location evidence="1 9">Nucleus</location>
    </subcellularLocation>
</comment>
<feature type="compositionally biased region" description="Polar residues" evidence="10">
    <location>
        <begin position="828"/>
        <end position="843"/>
    </location>
</feature>
<dbReference type="Pfam" id="PF02309">
    <property type="entry name" value="AUX_IAA"/>
    <property type="match status" value="1"/>
</dbReference>
<protein>
    <recommendedName>
        <fullName evidence="9">Auxin response factor</fullName>
    </recommendedName>
</protein>
<feature type="domain" description="PB1" evidence="12">
    <location>
        <begin position="880"/>
        <end position="964"/>
    </location>
</feature>
<organism evidence="13 14">
    <name type="scientific">Rhamnella rubrinervis</name>
    <dbReference type="NCBI Taxonomy" id="2594499"/>
    <lineage>
        <taxon>Eukaryota</taxon>
        <taxon>Viridiplantae</taxon>
        <taxon>Streptophyta</taxon>
        <taxon>Embryophyta</taxon>
        <taxon>Tracheophyta</taxon>
        <taxon>Spermatophyta</taxon>
        <taxon>Magnoliopsida</taxon>
        <taxon>eudicotyledons</taxon>
        <taxon>Gunneridae</taxon>
        <taxon>Pentapetalae</taxon>
        <taxon>rosids</taxon>
        <taxon>fabids</taxon>
        <taxon>Rosales</taxon>
        <taxon>Rhamnaceae</taxon>
        <taxon>rhamnoid group</taxon>
        <taxon>Rhamneae</taxon>
        <taxon>Rhamnella</taxon>
    </lineage>
</organism>
<dbReference type="Gene3D" id="2.40.330.10">
    <property type="entry name" value="DNA-binding pseudobarrel domain"/>
    <property type="match status" value="1"/>
</dbReference>
<dbReference type="SMART" id="SM01019">
    <property type="entry name" value="B3"/>
    <property type="match status" value="1"/>
</dbReference>
<keyword evidence="14" id="KW-1185">Reference proteome</keyword>
<dbReference type="Pfam" id="PF02362">
    <property type="entry name" value="B3"/>
    <property type="match status" value="1"/>
</dbReference>
<dbReference type="EMBL" id="VOIH02000005">
    <property type="protein sequence ID" value="KAF3446756.1"/>
    <property type="molecule type" value="Genomic_DNA"/>
</dbReference>
<evidence type="ECO:0000259" key="11">
    <source>
        <dbReference type="PROSITE" id="PS50863"/>
    </source>
</evidence>
<comment type="similarity">
    <text evidence="2 9">Belongs to the ARF family.</text>
</comment>
<evidence type="ECO:0000256" key="10">
    <source>
        <dbReference type="SAM" id="MobiDB-lite"/>
    </source>
</evidence>
<dbReference type="InterPro" id="IPR053793">
    <property type="entry name" value="PB1-like"/>
</dbReference>
<dbReference type="FunFam" id="2.40.330.10:FF:000001">
    <property type="entry name" value="Auxin response factor"/>
    <property type="match status" value="1"/>
</dbReference>
<keyword evidence="7 9" id="KW-0539">Nucleus</keyword>
<keyword evidence="4 9" id="KW-0805">Transcription regulation</keyword>
<gene>
    <name evidence="13" type="ORF">FNV43_RR11936</name>
</gene>